<evidence type="ECO:0000259" key="5">
    <source>
        <dbReference type="Pfam" id="PF00389"/>
    </source>
</evidence>
<dbReference type="EMBL" id="DNAN01000339">
    <property type="protein sequence ID" value="HAW75982.1"/>
    <property type="molecule type" value="Genomic_DNA"/>
</dbReference>
<sequence>MLKVAFFSAQAYDNAIFSSLRLEQKSVDETPSSTIDFTFFPHPLNAQTAITCKGFDAVCVFVNDDLSASTLATLANLKVKHVALRCAGFNNVDVHAAKALGIQVSRVPAYSPQTVAEHTLALILTLNRKTHKAYNRVREGNFALEGLMGFTLFNKTVGIIGTGKIGQAVIRILNGFGCKILCCDPNPHREVEKLGATYTSLENVMFQCQIVSLHCPLNDDSYHLINEDTLALMPKGAMLINTSRGGLIDDTAVIGALKKQHLGYLGLDVYERESELFFSDHSLDIIQDDIFQRLLTFPNVLVTGHQGFFTQEALAEIAQVTVSNLLLFTHDSDVTANDNLVDV</sequence>
<dbReference type="CDD" id="cd12183">
    <property type="entry name" value="LDH_like_2"/>
    <property type="match status" value="1"/>
</dbReference>
<evidence type="ECO:0000256" key="3">
    <source>
        <dbReference type="ARBA" id="ARBA00023027"/>
    </source>
</evidence>
<evidence type="ECO:0000313" key="7">
    <source>
        <dbReference type="EMBL" id="HAW75982.1"/>
    </source>
</evidence>
<name>A0A350P3W5_9ALTE</name>
<dbReference type="InterPro" id="IPR029753">
    <property type="entry name" value="D-isomer_DH_CS"/>
</dbReference>
<dbReference type="SUPFAM" id="SSF51735">
    <property type="entry name" value="NAD(P)-binding Rossmann-fold domains"/>
    <property type="match status" value="1"/>
</dbReference>
<dbReference type="InterPro" id="IPR036291">
    <property type="entry name" value="NAD(P)-bd_dom_sf"/>
</dbReference>
<protein>
    <submittedName>
        <fullName evidence="7">Hydroxyacid dehydrogenase</fullName>
    </submittedName>
</protein>
<comment type="caution">
    <text evidence="7">The sequence shown here is derived from an EMBL/GenBank/DDBJ whole genome shotgun (WGS) entry which is preliminary data.</text>
</comment>
<evidence type="ECO:0000256" key="1">
    <source>
        <dbReference type="ARBA" id="ARBA00005854"/>
    </source>
</evidence>
<evidence type="ECO:0000259" key="6">
    <source>
        <dbReference type="Pfam" id="PF02826"/>
    </source>
</evidence>
<comment type="similarity">
    <text evidence="1 4">Belongs to the D-isomer specific 2-hydroxyacid dehydrogenase family.</text>
</comment>
<dbReference type="InterPro" id="IPR058205">
    <property type="entry name" value="D-LDH-like"/>
</dbReference>
<dbReference type="Pfam" id="PF00389">
    <property type="entry name" value="2-Hacid_dh"/>
    <property type="match status" value="1"/>
</dbReference>
<dbReference type="PROSITE" id="PS00671">
    <property type="entry name" value="D_2_HYDROXYACID_DH_3"/>
    <property type="match status" value="1"/>
</dbReference>
<dbReference type="Gene3D" id="3.40.50.720">
    <property type="entry name" value="NAD(P)-binding Rossmann-like Domain"/>
    <property type="match status" value="2"/>
</dbReference>
<evidence type="ECO:0000256" key="2">
    <source>
        <dbReference type="ARBA" id="ARBA00023002"/>
    </source>
</evidence>
<dbReference type="AlphaFoldDB" id="A0A350P3W5"/>
<evidence type="ECO:0000256" key="4">
    <source>
        <dbReference type="RuleBase" id="RU003719"/>
    </source>
</evidence>
<dbReference type="Pfam" id="PF02826">
    <property type="entry name" value="2-Hacid_dh_C"/>
    <property type="match status" value="1"/>
</dbReference>
<organism evidence="7 8">
    <name type="scientific">Alteromonas australica</name>
    <dbReference type="NCBI Taxonomy" id="589873"/>
    <lineage>
        <taxon>Bacteria</taxon>
        <taxon>Pseudomonadati</taxon>
        <taxon>Pseudomonadota</taxon>
        <taxon>Gammaproteobacteria</taxon>
        <taxon>Alteromonadales</taxon>
        <taxon>Alteromonadaceae</taxon>
        <taxon>Alteromonas/Salinimonas group</taxon>
        <taxon>Alteromonas</taxon>
    </lineage>
</organism>
<dbReference type="InterPro" id="IPR029752">
    <property type="entry name" value="D-isomer_DH_CS1"/>
</dbReference>
<keyword evidence="2 4" id="KW-0560">Oxidoreductase</keyword>
<evidence type="ECO:0000313" key="8">
    <source>
        <dbReference type="Proteomes" id="UP000263517"/>
    </source>
</evidence>
<dbReference type="PROSITE" id="PS00065">
    <property type="entry name" value="D_2_HYDROXYACID_DH_1"/>
    <property type="match status" value="1"/>
</dbReference>
<dbReference type="PANTHER" id="PTHR43026:SF1">
    <property type="entry name" value="2-HYDROXYACID DEHYDROGENASE HOMOLOG 1-RELATED"/>
    <property type="match status" value="1"/>
</dbReference>
<dbReference type="GO" id="GO:0051287">
    <property type="term" value="F:NAD binding"/>
    <property type="evidence" value="ECO:0007669"/>
    <property type="project" value="InterPro"/>
</dbReference>
<gene>
    <name evidence="7" type="ORF">DCW74_09650</name>
</gene>
<dbReference type="GO" id="GO:0008720">
    <property type="term" value="F:D-lactate dehydrogenase (NAD+) activity"/>
    <property type="evidence" value="ECO:0007669"/>
    <property type="project" value="TreeGrafter"/>
</dbReference>
<dbReference type="InterPro" id="IPR006140">
    <property type="entry name" value="D-isomer_DH_NAD-bd"/>
</dbReference>
<dbReference type="PANTHER" id="PTHR43026">
    <property type="entry name" value="2-HYDROXYACID DEHYDROGENASE HOMOLOG 1-RELATED"/>
    <property type="match status" value="1"/>
</dbReference>
<proteinExistence type="inferred from homology"/>
<feature type="domain" description="D-isomer specific 2-hydroxyacid dehydrogenase NAD-binding" evidence="6">
    <location>
        <begin position="120"/>
        <end position="307"/>
    </location>
</feature>
<keyword evidence="3" id="KW-0520">NAD</keyword>
<dbReference type="SUPFAM" id="SSF52283">
    <property type="entry name" value="Formate/glycerate dehydrogenase catalytic domain-like"/>
    <property type="match status" value="1"/>
</dbReference>
<dbReference type="Proteomes" id="UP000263517">
    <property type="component" value="Unassembled WGS sequence"/>
</dbReference>
<feature type="domain" description="D-isomer specific 2-hydroxyacid dehydrogenase catalytic" evidence="5">
    <location>
        <begin position="24"/>
        <end position="332"/>
    </location>
</feature>
<reference evidence="7 8" key="1">
    <citation type="journal article" date="2018" name="Nat. Biotechnol.">
        <title>A standardized bacterial taxonomy based on genome phylogeny substantially revises the tree of life.</title>
        <authorList>
            <person name="Parks D.H."/>
            <person name="Chuvochina M."/>
            <person name="Waite D.W."/>
            <person name="Rinke C."/>
            <person name="Skarshewski A."/>
            <person name="Chaumeil P.A."/>
            <person name="Hugenholtz P."/>
        </authorList>
    </citation>
    <scope>NUCLEOTIDE SEQUENCE [LARGE SCALE GENOMIC DNA]</scope>
    <source>
        <strain evidence="7">UBA11978</strain>
    </source>
</reference>
<accession>A0A350P3W5</accession>
<dbReference type="InterPro" id="IPR006139">
    <property type="entry name" value="D-isomer_2_OHA_DH_cat_dom"/>
</dbReference>